<organism evidence="2">
    <name type="scientific">Ditylum brightwellii</name>
    <dbReference type="NCBI Taxonomy" id="49249"/>
    <lineage>
        <taxon>Eukaryota</taxon>
        <taxon>Sar</taxon>
        <taxon>Stramenopiles</taxon>
        <taxon>Ochrophyta</taxon>
        <taxon>Bacillariophyta</taxon>
        <taxon>Mediophyceae</taxon>
        <taxon>Lithodesmiophycidae</taxon>
        <taxon>Lithodesmiales</taxon>
        <taxon>Lithodesmiaceae</taxon>
        <taxon>Ditylum</taxon>
    </lineage>
</organism>
<feature type="compositionally biased region" description="Basic residues" evidence="1">
    <location>
        <begin position="1504"/>
        <end position="1516"/>
    </location>
</feature>
<name>A0A7S1Z2J4_9STRA</name>
<evidence type="ECO:0000256" key="1">
    <source>
        <dbReference type="SAM" id="MobiDB-lite"/>
    </source>
</evidence>
<dbReference type="PANTHER" id="PTHR21663">
    <property type="entry name" value="HYPOTHETICAL HEAT DOMAIN-CONTAINING"/>
    <property type="match status" value="1"/>
</dbReference>
<dbReference type="PANTHER" id="PTHR21663:SF0">
    <property type="entry name" value="HEAT REPEAT-CONTAINING PROTEIN 5B"/>
    <property type="match status" value="1"/>
</dbReference>
<dbReference type="Pfam" id="PF20210">
    <property type="entry name" value="Laa1_Sip1_HTR5"/>
    <property type="match status" value="1"/>
</dbReference>
<dbReference type="InterPro" id="IPR046837">
    <property type="entry name" value="Laa1/Sip1/HEATR5-like_HEAT"/>
</dbReference>
<gene>
    <name evidence="2" type="ORF">DBRI1063_LOCUS9328</name>
</gene>
<protein>
    <submittedName>
        <fullName evidence="2">Uncharacterized protein</fullName>
    </submittedName>
</protein>
<sequence>MSCLVTDEDKFLDSHPFCRANAAGQVGGAEKVDENLVALTSEAAHHGEREAVLNFLSWKRKIRTEDYTVDVLESPILDLSQTQEERSNPPTPLHEVGTWKEPSSPATASKIRLLDAAIHAFAATFGMQDGRTQERAILMLEELLMASFNQGSRTFGGMRPTLLIENESKVRIKCENAAALNIAATILACLQALPLHEATYDTLIGIGPPWMEKAKCILLTLLPSAAHLVRRVAAEGLALLATLGVSEDAHTLQSSILHSLDEVMQGNAPEGNLRKTPVESLSSARAGSLLTLACIQRAARSARLKQDARARVRSNQPGDNSDLADAAPPTMIMMTRVLPSLDTGISENDSLLVRTYAMHSFGLLISHSASSQDRGLTREEIQIYRKAVEVVEDNFLSGWTAVTADHDKGRESEKFAAEPAFLAVLLRLMTFLLPRLHLFMATDPSIASRFSSMAATVMESCSFHPSVVFEGFVFFERLFAHRHLLSNDKLSVISTGDVATSCMPFILTTLKPVQPELLADHGETEYTGCYGSLLCRRAAVLCLKMFGTSPCEEIPKKVTTSSLHAHLMTLLENTCGSRHFQHAAFYRMIFAPRAAERSACICQVLETEIISSIKVILHLDCMRKKSKRDDDRKLINWLLFARGLMVGNAGSQQNDTDEGADDDDDFTPMGVVEDAKSRARDDVLLVLGRVSPCRWQIKCQAAQLAGFVLSELGRYHLQNGNKESAHFDLIAARALCAKRCRDANNIASSPYPSSYVAFHINELISAACSTATATSDQAELPSLQNSGLRVLIYLIKFFANALDPDLAGDGTSILEQFSAQIISSIKHALSSQDSSDGPGNDNRTRLLFMSGCEALYSLIENNMVSDTVGLKRLLRLVLPTMDEIPFETYPSSKDERKKSLKTIKTSDINDTRSLPLYRVGKLQILADLWLSVDMSNRQDSAGSTLLKEMKPIEYAFASNCAAHAIDGACLEAATNEHSGQLHASGITFANVVDIDRFTKMGLIQAWPVLAACSVCLLINFLGREETESERCDEINEWLKRVAPLLFAKLHDALKVANVDISIAQENNSFLSTDVSTFNIAAKCLHGMRAVMGQKKARINDTLYSEDEAEALIGAVTKNVILPSLGLCSDWGSEVETQNNPEEKKSDVKSVAPDIDMELVEQACGFIEDLCQSRFEQKSKLGGDALIQSILLPLTALKEGMVTFDDDKNAAAVIISSCIRSCRLLTNPSCHDMEHGNFVGAMLQLSLFVLSQDKMEEKVKIEASALLKDCLINMDIGTSEKCAIAQDLASGGKWEAWKIVCATIEDGSGIPSSLDSVREALEDLNSPHRHFSSLIAIRSVLQEAVAENAFLIGCVMHGVGSSLIQLLRAYGSRELQGGEFDKQRLVVCADTMKIIMITIQHLTSPGAASPAFDDSESSMFLAVIFEVLMTIVRFNGLPNHPSRNVGADDSLGRMSAQAIVHVARSAPVAFKSAMAHLSPEDRSTLEMSVRADMSGYAAPKSTAPTKKKLNLKGFRKA</sequence>
<feature type="region of interest" description="Disordered" evidence="1">
    <location>
        <begin position="80"/>
        <end position="102"/>
    </location>
</feature>
<dbReference type="SUPFAM" id="SSF48371">
    <property type="entry name" value="ARM repeat"/>
    <property type="match status" value="1"/>
</dbReference>
<evidence type="ECO:0000313" key="2">
    <source>
        <dbReference type="EMBL" id="CAD9326786.1"/>
    </source>
</evidence>
<reference evidence="2" key="1">
    <citation type="submission" date="2021-01" db="EMBL/GenBank/DDBJ databases">
        <authorList>
            <person name="Corre E."/>
            <person name="Pelletier E."/>
            <person name="Niang G."/>
            <person name="Scheremetjew M."/>
            <person name="Finn R."/>
            <person name="Kale V."/>
            <person name="Holt S."/>
            <person name="Cochrane G."/>
            <person name="Meng A."/>
            <person name="Brown T."/>
            <person name="Cohen L."/>
        </authorList>
    </citation>
    <scope>NUCLEOTIDE SEQUENCE</scope>
    <source>
        <strain evidence="2">Pop2</strain>
    </source>
</reference>
<proteinExistence type="predicted"/>
<dbReference type="InterPro" id="IPR040108">
    <property type="entry name" value="Laa1/Sip1/HEATR5"/>
</dbReference>
<dbReference type="InterPro" id="IPR016024">
    <property type="entry name" value="ARM-type_fold"/>
</dbReference>
<feature type="region of interest" description="Disordered" evidence="1">
    <location>
        <begin position="306"/>
        <end position="326"/>
    </location>
</feature>
<feature type="region of interest" description="Disordered" evidence="1">
    <location>
        <begin position="1495"/>
        <end position="1516"/>
    </location>
</feature>
<dbReference type="EMBL" id="HBGN01014594">
    <property type="protein sequence ID" value="CAD9326786.1"/>
    <property type="molecule type" value="Transcribed_RNA"/>
</dbReference>
<accession>A0A7S1Z2J4</accession>